<evidence type="ECO:0000259" key="5">
    <source>
        <dbReference type="PROSITE" id="PS50932"/>
    </source>
</evidence>
<evidence type="ECO:0000256" key="3">
    <source>
        <dbReference type="ARBA" id="ARBA00023125"/>
    </source>
</evidence>
<dbReference type="AlphaFoldDB" id="A0A917S8X5"/>
<keyword evidence="2" id="KW-0805">Transcription regulation</keyword>
<evidence type="ECO:0000313" key="7">
    <source>
        <dbReference type="Proteomes" id="UP000654670"/>
    </source>
</evidence>
<dbReference type="PROSITE" id="PS00356">
    <property type="entry name" value="HTH_LACI_1"/>
    <property type="match status" value="1"/>
</dbReference>
<dbReference type="Pfam" id="PF13377">
    <property type="entry name" value="Peripla_BP_3"/>
    <property type="match status" value="1"/>
</dbReference>
<dbReference type="GO" id="GO:0000976">
    <property type="term" value="F:transcription cis-regulatory region binding"/>
    <property type="evidence" value="ECO:0007669"/>
    <property type="project" value="TreeGrafter"/>
</dbReference>
<name>A0A917S8X5_9BACL</name>
<gene>
    <name evidence="6" type="primary">scrR</name>
    <name evidence="6" type="ORF">GCM10007968_30620</name>
</gene>
<keyword evidence="4" id="KW-0804">Transcription</keyword>
<accession>A0A917S8X5</accession>
<dbReference type="EMBL" id="BMOK01000019">
    <property type="protein sequence ID" value="GGL64572.1"/>
    <property type="molecule type" value="Genomic_DNA"/>
</dbReference>
<dbReference type="PRINTS" id="PR00036">
    <property type="entry name" value="HTHLACI"/>
</dbReference>
<dbReference type="PANTHER" id="PTHR30146">
    <property type="entry name" value="LACI-RELATED TRANSCRIPTIONAL REPRESSOR"/>
    <property type="match status" value="1"/>
</dbReference>
<reference evidence="6" key="2">
    <citation type="submission" date="2020-09" db="EMBL/GenBank/DDBJ databases">
        <authorList>
            <person name="Sun Q."/>
            <person name="Ohkuma M."/>
        </authorList>
    </citation>
    <scope>NUCLEOTIDE SEQUENCE</scope>
    <source>
        <strain evidence="6">JCM 15325</strain>
    </source>
</reference>
<dbReference type="CDD" id="cd01392">
    <property type="entry name" value="HTH_LacI"/>
    <property type="match status" value="1"/>
</dbReference>
<dbReference type="InterPro" id="IPR010982">
    <property type="entry name" value="Lambda_DNA-bd_dom_sf"/>
</dbReference>
<dbReference type="SUPFAM" id="SSF53822">
    <property type="entry name" value="Periplasmic binding protein-like I"/>
    <property type="match status" value="1"/>
</dbReference>
<dbReference type="InterPro" id="IPR000843">
    <property type="entry name" value="HTH_LacI"/>
</dbReference>
<dbReference type="CDD" id="cd06291">
    <property type="entry name" value="PBP1_Qymf-like"/>
    <property type="match status" value="1"/>
</dbReference>
<keyword evidence="7" id="KW-1185">Reference proteome</keyword>
<dbReference type="InterPro" id="IPR028082">
    <property type="entry name" value="Peripla_BP_I"/>
</dbReference>
<reference evidence="6" key="1">
    <citation type="journal article" date="2014" name="Int. J. Syst. Evol. Microbiol.">
        <title>Complete genome sequence of Corynebacterium casei LMG S-19264T (=DSM 44701T), isolated from a smear-ripened cheese.</title>
        <authorList>
            <consortium name="US DOE Joint Genome Institute (JGI-PGF)"/>
            <person name="Walter F."/>
            <person name="Albersmeier A."/>
            <person name="Kalinowski J."/>
            <person name="Ruckert C."/>
        </authorList>
    </citation>
    <scope>NUCLEOTIDE SEQUENCE</scope>
    <source>
        <strain evidence="6">JCM 15325</strain>
    </source>
</reference>
<evidence type="ECO:0000256" key="1">
    <source>
        <dbReference type="ARBA" id="ARBA00022491"/>
    </source>
</evidence>
<keyword evidence="1" id="KW-0678">Repressor</keyword>
<dbReference type="PANTHER" id="PTHR30146:SF95">
    <property type="entry name" value="RIBOSE OPERON REPRESSOR"/>
    <property type="match status" value="1"/>
</dbReference>
<dbReference type="Gene3D" id="1.10.260.40">
    <property type="entry name" value="lambda repressor-like DNA-binding domains"/>
    <property type="match status" value="1"/>
</dbReference>
<dbReference type="SUPFAM" id="SSF47413">
    <property type="entry name" value="lambda repressor-like DNA-binding domains"/>
    <property type="match status" value="1"/>
</dbReference>
<keyword evidence="3" id="KW-0238">DNA-binding</keyword>
<sequence>MRPKLNDVAREAGVSSTTVSRVINNHGYLSEKTKDKVFEAMKKLNYQPNSIARSLHGKQTNLIGVLFSSVSNPFFGELVEKIENKFFKLGYKTILCNSADNKEKERVYLNMLIANQVDGIIAGAHNLGIKEYEKAGLPIISFDRYLSDTIPIVSSDNYQGAVLATQELYQNGAKSIYLFASSQTPNSPTDKRRTGYLETMAHLNLPAHEKVISSSMASNVKALLIKQILTTESIDGIFCTDDLTALIVLRQAKELGLRVPQDLKVIGYDGTQLIQNYHPELTTVAQPINDMAELLVELLLQRIENKKSDLKHHYILPVKLIRNPSSSQFC</sequence>
<organism evidence="6 7">
    <name type="scientific">Sporolactobacillus putidus</name>
    <dbReference type="NCBI Taxonomy" id="492735"/>
    <lineage>
        <taxon>Bacteria</taxon>
        <taxon>Bacillati</taxon>
        <taxon>Bacillota</taxon>
        <taxon>Bacilli</taxon>
        <taxon>Bacillales</taxon>
        <taxon>Sporolactobacillaceae</taxon>
        <taxon>Sporolactobacillus</taxon>
    </lineage>
</organism>
<proteinExistence type="predicted"/>
<dbReference type="Proteomes" id="UP000654670">
    <property type="component" value="Unassembled WGS sequence"/>
</dbReference>
<comment type="caution">
    <text evidence="6">The sequence shown here is derived from an EMBL/GenBank/DDBJ whole genome shotgun (WGS) entry which is preliminary data.</text>
</comment>
<dbReference type="Pfam" id="PF00356">
    <property type="entry name" value="LacI"/>
    <property type="match status" value="1"/>
</dbReference>
<dbReference type="Gene3D" id="3.40.50.2300">
    <property type="match status" value="2"/>
</dbReference>
<evidence type="ECO:0000256" key="2">
    <source>
        <dbReference type="ARBA" id="ARBA00023015"/>
    </source>
</evidence>
<dbReference type="GO" id="GO:0003700">
    <property type="term" value="F:DNA-binding transcription factor activity"/>
    <property type="evidence" value="ECO:0007669"/>
    <property type="project" value="TreeGrafter"/>
</dbReference>
<dbReference type="SMART" id="SM00354">
    <property type="entry name" value="HTH_LACI"/>
    <property type="match status" value="1"/>
</dbReference>
<evidence type="ECO:0000256" key="4">
    <source>
        <dbReference type="ARBA" id="ARBA00023163"/>
    </source>
</evidence>
<evidence type="ECO:0000313" key="6">
    <source>
        <dbReference type="EMBL" id="GGL64572.1"/>
    </source>
</evidence>
<protein>
    <submittedName>
        <fullName evidence="6">LacI family transcriptional regulator</fullName>
    </submittedName>
</protein>
<feature type="domain" description="HTH lacI-type" evidence="5">
    <location>
        <begin position="3"/>
        <end position="57"/>
    </location>
</feature>
<dbReference type="PROSITE" id="PS50932">
    <property type="entry name" value="HTH_LACI_2"/>
    <property type="match status" value="1"/>
</dbReference>
<dbReference type="InterPro" id="IPR046335">
    <property type="entry name" value="LacI/GalR-like_sensor"/>
</dbReference>
<dbReference type="RefSeq" id="WP_188804944.1">
    <property type="nucleotide sequence ID" value="NZ_BMOK01000019.1"/>
</dbReference>